<reference evidence="2" key="1">
    <citation type="submission" date="2025-08" db="UniProtKB">
        <authorList>
            <consortium name="Ensembl"/>
        </authorList>
    </citation>
    <scope>IDENTIFICATION</scope>
</reference>
<keyword evidence="3" id="KW-1185">Reference proteome</keyword>
<dbReference type="AlphaFoldDB" id="A0A8C9MI67"/>
<feature type="region of interest" description="Disordered" evidence="1">
    <location>
        <begin position="1"/>
        <end position="25"/>
    </location>
</feature>
<protein>
    <submittedName>
        <fullName evidence="2">Uncharacterized protein</fullName>
    </submittedName>
</protein>
<organism evidence="2 3">
    <name type="scientific">Serinus canaria</name>
    <name type="common">Island canary</name>
    <name type="synonym">Fringilla canaria</name>
    <dbReference type="NCBI Taxonomy" id="9135"/>
    <lineage>
        <taxon>Eukaryota</taxon>
        <taxon>Metazoa</taxon>
        <taxon>Chordata</taxon>
        <taxon>Craniata</taxon>
        <taxon>Vertebrata</taxon>
        <taxon>Euteleostomi</taxon>
        <taxon>Archelosauria</taxon>
        <taxon>Archosauria</taxon>
        <taxon>Dinosauria</taxon>
        <taxon>Saurischia</taxon>
        <taxon>Theropoda</taxon>
        <taxon>Coelurosauria</taxon>
        <taxon>Aves</taxon>
        <taxon>Neognathae</taxon>
        <taxon>Neoaves</taxon>
        <taxon>Telluraves</taxon>
        <taxon>Australaves</taxon>
        <taxon>Passeriformes</taxon>
        <taxon>Passeroidea</taxon>
        <taxon>Fringillidae</taxon>
        <taxon>Carduelinae</taxon>
        <taxon>Serinus</taxon>
    </lineage>
</organism>
<reference evidence="2" key="2">
    <citation type="submission" date="2025-09" db="UniProtKB">
        <authorList>
            <consortium name="Ensembl"/>
        </authorList>
    </citation>
    <scope>IDENTIFICATION</scope>
</reference>
<feature type="compositionally biased region" description="Low complexity" evidence="1">
    <location>
        <begin position="8"/>
        <end position="20"/>
    </location>
</feature>
<dbReference type="Ensembl" id="ENSSCAT00000004410.1">
    <property type="protein sequence ID" value="ENSSCAP00000003793.1"/>
    <property type="gene ID" value="ENSSCAG00000003142.1"/>
</dbReference>
<dbReference type="Proteomes" id="UP000694409">
    <property type="component" value="Unassembled WGS sequence"/>
</dbReference>
<accession>A0A8C9MI67</accession>
<proteinExistence type="predicted"/>
<evidence type="ECO:0000313" key="3">
    <source>
        <dbReference type="Proteomes" id="UP000694409"/>
    </source>
</evidence>
<name>A0A8C9MI67_SERCA</name>
<evidence type="ECO:0000256" key="1">
    <source>
        <dbReference type="SAM" id="MobiDB-lite"/>
    </source>
</evidence>
<evidence type="ECO:0000313" key="2">
    <source>
        <dbReference type="Ensembl" id="ENSSCAP00000003793.1"/>
    </source>
</evidence>
<sequence length="90" mass="9941">AVPKSKGSSSSSSRSSRSSSTNHASLYRSGLRALRTWISPLWKPRSGNLIPIPSPTPQNLLQVSRRCCTALATQQNWYLLSFNCSYKKAN</sequence>